<evidence type="ECO:0000313" key="3">
    <source>
        <dbReference type="EMBL" id="RLQ88554.1"/>
    </source>
</evidence>
<dbReference type="InterPro" id="IPR036736">
    <property type="entry name" value="ACP-like_sf"/>
</dbReference>
<reference evidence="3 4" key="1">
    <citation type="submission" date="2018-10" db="EMBL/GenBank/DDBJ databases">
        <title>Notoacmeibacter sp. M2BS9Y-3-1, whole genome shotgun sequence.</title>
        <authorList>
            <person name="Tuo L."/>
        </authorList>
    </citation>
    <scope>NUCLEOTIDE SEQUENCE [LARGE SCALE GENOMIC DNA]</scope>
    <source>
        <strain evidence="3 4">M2BS9Y-3-1</strain>
    </source>
</reference>
<dbReference type="PROSITE" id="PS50075">
    <property type="entry name" value="CARRIER"/>
    <property type="match status" value="1"/>
</dbReference>
<accession>A0A3L7JDL9</accession>
<keyword evidence="4" id="KW-1185">Reference proteome</keyword>
<organism evidence="3 4">
    <name type="scientific">Notoacmeibacter ruber</name>
    <dbReference type="NCBI Taxonomy" id="2670375"/>
    <lineage>
        <taxon>Bacteria</taxon>
        <taxon>Pseudomonadati</taxon>
        <taxon>Pseudomonadota</taxon>
        <taxon>Alphaproteobacteria</taxon>
        <taxon>Hyphomicrobiales</taxon>
        <taxon>Notoacmeibacteraceae</taxon>
        <taxon>Notoacmeibacter</taxon>
    </lineage>
</organism>
<evidence type="ECO:0000256" key="1">
    <source>
        <dbReference type="SAM" id="MobiDB-lite"/>
    </source>
</evidence>
<dbReference type="SUPFAM" id="SSF47336">
    <property type="entry name" value="ACP-like"/>
    <property type="match status" value="1"/>
</dbReference>
<dbReference type="Pfam" id="PF00550">
    <property type="entry name" value="PP-binding"/>
    <property type="match status" value="1"/>
</dbReference>
<feature type="region of interest" description="Disordered" evidence="1">
    <location>
        <begin position="1"/>
        <end position="23"/>
    </location>
</feature>
<evidence type="ECO:0000259" key="2">
    <source>
        <dbReference type="PROSITE" id="PS50075"/>
    </source>
</evidence>
<dbReference type="EMBL" id="RCWN01000001">
    <property type="protein sequence ID" value="RLQ88554.1"/>
    <property type="molecule type" value="Genomic_DNA"/>
</dbReference>
<dbReference type="AlphaFoldDB" id="A0A3L7JDL9"/>
<evidence type="ECO:0000313" key="4">
    <source>
        <dbReference type="Proteomes" id="UP000281094"/>
    </source>
</evidence>
<gene>
    <name evidence="3" type="ORF">D8780_10370</name>
</gene>
<feature type="compositionally biased region" description="Polar residues" evidence="1">
    <location>
        <begin position="1"/>
        <end position="13"/>
    </location>
</feature>
<dbReference type="Gene3D" id="1.10.1200.10">
    <property type="entry name" value="ACP-like"/>
    <property type="match status" value="1"/>
</dbReference>
<proteinExistence type="predicted"/>
<dbReference type="Proteomes" id="UP000281094">
    <property type="component" value="Unassembled WGS sequence"/>
</dbReference>
<protein>
    <recommendedName>
        <fullName evidence="2">Carrier domain-containing protein</fullName>
    </recommendedName>
</protein>
<name>A0A3L7JDL9_9HYPH</name>
<dbReference type="InterPro" id="IPR009081">
    <property type="entry name" value="PP-bd_ACP"/>
</dbReference>
<feature type="domain" description="Carrier" evidence="2">
    <location>
        <begin position="13"/>
        <end position="87"/>
    </location>
</feature>
<sequence>MTEEQMSQAQAATTDPRISKQSLREQLSRFLDEEPEDDDNLMDFGLTSIGAMKLVSEWKAAGIPVSFPELASNPTIDGIWDLLQAKAPEPRLDDQWH</sequence>
<comment type="caution">
    <text evidence="3">The sequence shown here is derived from an EMBL/GenBank/DDBJ whole genome shotgun (WGS) entry which is preliminary data.</text>
</comment>